<evidence type="ECO:0000313" key="1">
    <source>
        <dbReference type="EMBL" id="SVA78021.1"/>
    </source>
</evidence>
<name>A0A381YN09_9ZZZZ</name>
<dbReference type="PANTHER" id="PTHR41775:SF1">
    <property type="entry name" value="PEPTIDASE M6-LIKE DOMAIN-CONTAINING PROTEIN"/>
    <property type="match status" value="1"/>
</dbReference>
<dbReference type="AlphaFoldDB" id="A0A381YN09"/>
<proteinExistence type="predicted"/>
<evidence type="ECO:0008006" key="2">
    <source>
        <dbReference type="Google" id="ProtNLM"/>
    </source>
</evidence>
<protein>
    <recommendedName>
        <fullName evidence="2">Peptidase M6-like domain-containing protein</fullName>
    </recommendedName>
</protein>
<dbReference type="PANTHER" id="PTHR41775">
    <property type="entry name" value="SECRETED PROTEIN-RELATED"/>
    <property type="match status" value="1"/>
</dbReference>
<organism evidence="1">
    <name type="scientific">marine metagenome</name>
    <dbReference type="NCBI Taxonomy" id="408172"/>
    <lineage>
        <taxon>unclassified sequences</taxon>
        <taxon>metagenomes</taxon>
        <taxon>ecological metagenomes</taxon>
    </lineage>
</organism>
<sequence>MFSEITGDLSVCALRISFQVDNDESTTGNGQYLLESNGIDCDRYTIDPVPHDRSYFESQLKAVDGYFNDVSYGKFGIDLDLSSVYPIGGNESYSLSNTMNYYNPYNQDEIQDERITNLFYDAVSKAYEEDQIDFSSYDLVVVFHAGIGQDFSLPFLDPTPEDIPSTYVDNEMVLEHLGAPSITVGNHEISHGIILPESQNHLLFDIAETMFSDASEPCEYQFGLTGTFALMIGFAVGIPPLWNIETGESGIGVFGLMDQGSNNGRGISPSPPTAWTRIFAGWEYPSEVNFGS</sequence>
<gene>
    <name evidence="1" type="ORF">METZ01_LOCUS130875</name>
</gene>
<feature type="non-terminal residue" evidence="1">
    <location>
        <position position="292"/>
    </location>
</feature>
<dbReference type="EMBL" id="UINC01018548">
    <property type="protein sequence ID" value="SVA78021.1"/>
    <property type="molecule type" value="Genomic_DNA"/>
</dbReference>
<accession>A0A381YN09</accession>
<reference evidence="1" key="1">
    <citation type="submission" date="2018-05" db="EMBL/GenBank/DDBJ databases">
        <authorList>
            <person name="Lanie J.A."/>
            <person name="Ng W.-L."/>
            <person name="Kazmierczak K.M."/>
            <person name="Andrzejewski T.M."/>
            <person name="Davidsen T.M."/>
            <person name="Wayne K.J."/>
            <person name="Tettelin H."/>
            <person name="Glass J.I."/>
            <person name="Rusch D."/>
            <person name="Podicherti R."/>
            <person name="Tsui H.-C.T."/>
            <person name="Winkler M.E."/>
        </authorList>
    </citation>
    <scope>NUCLEOTIDE SEQUENCE</scope>
</reference>